<feature type="domain" description="RCK C-terminal" evidence="7">
    <location>
        <begin position="374"/>
        <end position="454"/>
    </location>
</feature>
<keyword evidence="2" id="KW-0633">Potassium transport</keyword>
<dbReference type="SUPFAM" id="SSF116726">
    <property type="entry name" value="TrkA C-terminal domain-like"/>
    <property type="match status" value="2"/>
</dbReference>
<dbReference type="PANTHER" id="PTHR43833">
    <property type="entry name" value="POTASSIUM CHANNEL PROTEIN 2-RELATED-RELATED"/>
    <property type="match status" value="1"/>
</dbReference>
<dbReference type="Pfam" id="PF02254">
    <property type="entry name" value="TrkA_N"/>
    <property type="match status" value="2"/>
</dbReference>
<dbReference type="PROSITE" id="PS51202">
    <property type="entry name" value="RCK_C"/>
    <property type="match status" value="2"/>
</dbReference>
<evidence type="ECO:0000256" key="5">
    <source>
        <dbReference type="ARBA" id="ARBA00023065"/>
    </source>
</evidence>
<dbReference type="PRINTS" id="PR00335">
    <property type="entry name" value="KUPTAKETRKA"/>
</dbReference>
<accession>A0A381NMT9</accession>
<evidence type="ECO:0000313" key="8">
    <source>
        <dbReference type="EMBL" id="SUZ55926.1"/>
    </source>
</evidence>
<dbReference type="Gene3D" id="3.40.50.720">
    <property type="entry name" value="NAD(P)-binding Rossmann-like Domain"/>
    <property type="match status" value="2"/>
</dbReference>
<evidence type="ECO:0008006" key="9">
    <source>
        <dbReference type="Google" id="ProtNLM"/>
    </source>
</evidence>
<proteinExistence type="predicted"/>
<dbReference type="AlphaFoldDB" id="A0A381NMT9"/>
<dbReference type="Gene3D" id="3.30.70.1450">
    <property type="entry name" value="Regulator of K+ conductance, C-terminal domain"/>
    <property type="match status" value="2"/>
</dbReference>
<dbReference type="PANTHER" id="PTHR43833:SF5">
    <property type="entry name" value="TRK SYSTEM POTASSIUM UPTAKE PROTEIN TRKA"/>
    <property type="match status" value="1"/>
</dbReference>
<dbReference type="GO" id="GO:0005886">
    <property type="term" value="C:plasma membrane"/>
    <property type="evidence" value="ECO:0007669"/>
    <property type="project" value="InterPro"/>
</dbReference>
<evidence type="ECO:0000259" key="6">
    <source>
        <dbReference type="PROSITE" id="PS51201"/>
    </source>
</evidence>
<feature type="domain" description="RCK N-terminal" evidence="6">
    <location>
        <begin position="233"/>
        <end position="353"/>
    </location>
</feature>
<dbReference type="InterPro" id="IPR036721">
    <property type="entry name" value="RCK_C_sf"/>
</dbReference>
<name>A0A381NMT9_9ZZZZ</name>
<dbReference type="PROSITE" id="PS51201">
    <property type="entry name" value="RCK_N"/>
    <property type="match status" value="2"/>
</dbReference>
<dbReference type="GO" id="GO:0015079">
    <property type="term" value="F:potassium ion transmembrane transporter activity"/>
    <property type="evidence" value="ECO:0007669"/>
    <property type="project" value="InterPro"/>
</dbReference>
<keyword evidence="4" id="KW-0520">NAD</keyword>
<feature type="domain" description="RCK C-terminal" evidence="7">
    <location>
        <begin position="141"/>
        <end position="223"/>
    </location>
</feature>
<gene>
    <name evidence="8" type="ORF">METZ01_LOCUS8780</name>
</gene>
<dbReference type="Pfam" id="PF02080">
    <property type="entry name" value="TrkA_C"/>
    <property type="match status" value="2"/>
</dbReference>
<dbReference type="InterPro" id="IPR006037">
    <property type="entry name" value="RCK_C"/>
</dbReference>
<dbReference type="EMBL" id="UINC01000469">
    <property type="protein sequence ID" value="SUZ55926.1"/>
    <property type="molecule type" value="Genomic_DNA"/>
</dbReference>
<dbReference type="NCBIfam" id="NF007039">
    <property type="entry name" value="PRK09496.3-2"/>
    <property type="match status" value="1"/>
</dbReference>
<keyword evidence="1" id="KW-0813">Transport</keyword>
<evidence type="ECO:0000256" key="3">
    <source>
        <dbReference type="ARBA" id="ARBA00022958"/>
    </source>
</evidence>
<sequence>MRVLIAGAGEVGFRVARDLVYRGHEVTLVDSNPAAVKRAQTLDVQVFQGNAASPRLLFDEASLEEADVFIGVTGKDEVNILGCTLAKQAGCNTIARINNPAFTDLPSEQNHQQIFGVDAYVSPDELAMHRIWQILSRPALTRLEHFSVGKLRILEVRLSDSSPSVGRPLGNISMPPHCRIVLIAREEGVIIPTSSDTLMPRDRILVLLSEYSELEALSDALGIPKEITGERNIKRIMIAGTSKIAIRLAKQVAKRYKEVEIYITEPDREMAEIASSQLPEGVRVLVGSSTDRHFLREEGIRYEDLFVAATDREDLNVLSCLLAKKEGAKRTVALVYQTELEYVVQDTGIDTLINPKRVAVNAIINRVTSTDEIEGMEELEGGDASIREFLIKGKNGKTGKKLKDLNVPDNTLLAMINRDGESLFPDNESVLQAGDHVLVFTLKNQLPEVENFFQ</sequence>
<organism evidence="8">
    <name type="scientific">marine metagenome</name>
    <dbReference type="NCBI Taxonomy" id="408172"/>
    <lineage>
        <taxon>unclassified sequences</taxon>
        <taxon>metagenomes</taxon>
        <taxon>ecological metagenomes</taxon>
    </lineage>
</organism>
<evidence type="ECO:0000259" key="7">
    <source>
        <dbReference type="PROSITE" id="PS51202"/>
    </source>
</evidence>
<dbReference type="SUPFAM" id="SSF51735">
    <property type="entry name" value="NAD(P)-binding Rossmann-fold domains"/>
    <property type="match status" value="2"/>
</dbReference>
<keyword evidence="5" id="KW-0406">Ion transport</keyword>
<dbReference type="InterPro" id="IPR006036">
    <property type="entry name" value="K_uptake_TrkA"/>
</dbReference>
<evidence type="ECO:0000256" key="1">
    <source>
        <dbReference type="ARBA" id="ARBA00022448"/>
    </source>
</evidence>
<keyword evidence="3" id="KW-0630">Potassium</keyword>
<dbReference type="InterPro" id="IPR036291">
    <property type="entry name" value="NAD(P)-bd_dom_sf"/>
</dbReference>
<feature type="domain" description="RCK N-terminal" evidence="6">
    <location>
        <begin position="1"/>
        <end position="121"/>
    </location>
</feature>
<evidence type="ECO:0000256" key="2">
    <source>
        <dbReference type="ARBA" id="ARBA00022538"/>
    </source>
</evidence>
<dbReference type="InterPro" id="IPR050721">
    <property type="entry name" value="Trk_Ktr_HKT_K-transport"/>
</dbReference>
<protein>
    <recommendedName>
        <fullName evidence="9">Trk system potassium uptake protein TrkA</fullName>
    </recommendedName>
</protein>
<evidence type="ECO:0000256" key="4">
    <source>
        <dbReference type="ARBA" id="ARBA00023027"/>
    </source>
</evidence>
<dbReference type="InterPro" id="IPR003148">
    <property type="entry name" value="RCK_N"/>
</dbReference>
<reference evidence="8" key="1">
    <citation type="submission" date="2018-05" db="EMBL/GenBank/DDBJ databases">
        <authorList>
            <person name="Lanie J.A."/>
            <person name="Ng W.-L."/>
            <person name="Kazmierczak K.M."/>
            <person name="Andrzejewski T.M."/>
            <person name="Davidsen T.M."/>
            <person name="Wayne K.J."/>
            <person name="Tettelin H."/>
            <person name="Glass J.I."/>
            <person name="Rusch D."/>
            <person name="Podicherti R."/>
            <person name="Tsui H.-C.T."/>
            <person name="Winkler M.E."/>
        </authorList>
    </citation>
    <scope>NUCLEOTIDE SEQUENCE</scope>
</reference>